<keyword evidence="2" id="KW-0235">DNA replication</keyword>
<dbReference type="InterPro" id="IPR027417">
    <property type="entry name" value="P-loop_NTPase"/>
</dbReference>
<name>A0A7D5QH11_9EURY</name>
<accession>A0A7D5QH11</accession>
<organism evidence="6 7">
    <name type="scientific">Halorarum salinum</name>
    <dbReference type="NCBI Taxonomy" id="2743089"/>
    <lineage>
        <taxon>Archaea</taxon>
        <taxon>Methanobacteriati</taxon>
        <taxon>Methanobacteriota</taxon>
        <taxon>Stenosarchaea group</taxon>
        <taxon>Halobacteria</taxon>
        <taxon>Halobacteriales</taxon>
        <taxon>Haloferacaceae</taxon>
        <taxon>Halorarum</taxon>
    </lineage>
</organism>
<sequence>MFERATNHGTLIRSESPLTAAYTPPEPIDRSQELALIADAVRPLIHRKQPDHLLVFGPAGVGKTLLATHVLSHLAEETRVTTAYINCWQYNTRPALLTELLIQLGYPAPRKGNPVDELVTKLREWLDKHHGAVVVLDEFDQLTDQTDVAYDLQETSDTAESSLGLILVSNQPPADLELEPRSQSRLAYHPLEIRPYTEVDLVEILSQRVEQAFHRDAVADEAIERIAALVAAENGDCREALTLLLRAARLAERDHAETVTVTHVERSTTQREQYRR</sequence>
<dbReference type="InterPro" id="IPR049945">
    <property type="entry name" value="AAA_22"/>
</dbReference>
<evidence type="ECO:0000256" key="2">
    <source>
        <dbReference type="ARBA" id="ARBA00022705"/>
    </source>
</evidence>
<evidence type="ECO:0000256" key="4">
    <source>
        <dbReference type="ARBA" id="ARBA00022840"/>
    </source>
</evidence>
<reference evidence="6 7" key="1">
    <citation type="submission" date="2020-06" db="EMBL/GenBank/DDBJ databases">
        <title>NJ-3-1, isolated from saline soil.</title>
        <authorList>
            <person name="Cui H.L."/>
            <person name="Shi X."/>
        </authorList>
    </citation>
    <scope>NUCLEOTIDE SEQUENCE [LARGE SCALE GENOMIC DNA]</scope>
    <source>
        <strain evidence="6 7">NJ-3-1</strain>
    </source>
</reference>
<dbReference type="Proteomes" id="UP000509626">
    <property type="component" value="Chromosome"/>
</dbReference>
<dbReference type="InterPro" id="IPR014277">
    <property type="entry name" value="Orc1/Cdc6_arc"/>
</dbReference>
<dbReference type="SMART" id="SM00382">
    <property type="entry name" value="AAA"/>
    <property type="match status" value="1"/>
</dbReference>
<dbReference type="GO" id="GO:0005524">
    <property type="term" value="F:ATP binding"/>
    <property type="evidence" value="ECO:0007669"/>
    <property type="project" value="UniProtKB-KW"/>
</dbReference>
<gene>
    <name evidence="6" type="ORF">HUG12_09300</name>
</gene>
<dbReference type="GO" id="GO:0006260">
    <property type="term" value="P:DNA replication"/>
    <property type="evidence" value="ECO:0007669"/>
    <property type="project" value="UniProtKB-KW"/>
</dbReference>
<keyword evidence="3" id="KW-0547">Nucleotide-binding</keyword>
<dbReference type="InterPro" id="IPR055237">
    <property type="entry name" value="Cdc6_lid"/>
</dbReference>
<evidence type="ECO:0000259" key="5">
    <source>
        <dbReference type="SMART" id="SM00382"/>
    </source>
</evidence>
<protein>
    <submittedName>
        <fullName evidence="6">AAA family ATPase</fullName>
    </submittedName>
</protein>
<evidence type="ECO:0000256" key="3">
    <source>
        <dbReference type="ARBA" id="ARBA00022741"/>
    </source>
</evidence>
<dbReference type="KEGG" id="halu:HUG12_09300"/>
<dbReference type="RefSeq" id="WP_179268489.1">
    <property type="nucleotide sequence ID" value="NZ_CP058579.1"/>
</dbReference>
<dbReference type="GO" id="GO:0016887">
    <property type="term" value="F:ATP hydrolysis activity"/>
    <property type="evidence" value="ECO:0007669"/>
    <property type="project" value="InterPro"/>
</dbReference>
<comment type="similarity">
    <text evidence="1">Belongs to the CDC6/cdc18 family.</text>
</comment>
<dbReference type="Pfam" id="PF13401">
    <property type="entry name" value="AAA_22"/>
    <property type="match status" value="1"/>
</dbReference>
<evidence type="ECO:0000313" key="7">
    <source>
        <dbReference type="Proteomes" id="UP000509626"/>
    </source>
</evidence>
<dbReference type="Gene3D" id="3.40.50.300">
    <property type="entry name" value="P-loop containing nucleotide triphosphate hydrolases"/>
    <property type="match status" value="1"/>
</dbReference>
<dbReference type="Gene3D" id="1.10.8.60">
    <property type="match status" value="1"/>
</dbReference>
<keyword evidence="4" id="KW-0067">ATP-binding</keyword>
<dbReference type="SUPFAM" id="SSF52540">
    <property type="entry name" value="P-loop containing nucleoside triphosphate hydrolases"/>
    <property type="match status" value="1"/>
</dbReference>
<dbReference type="NCBIfam" id="TIGR02928">
    <property type="entry name" value="orc1/cdc6 family replication initiation protein"/>
    <property type="match status" value="1"/>
</dbReference>
<proteinExistence type="inferred from homology"/>
<dbReference type="PANTHER" id="PTHR10763:SF22">
    <property type="entry name" value="ORC1-TYPE DNA REPLICATION PROTEIN"/>
    <property type="match status" value="1"/>
</dbReference>
<dbReference type="OrthoDB" id="53276at2157"/>
<dbReference type="EMBL" id="CP058579">
    <property type="protein sequence ID" value="QLG61904.1"/>
    <property type="molecule type" value="Genomic_DNA"/>
</dbReference>
<evidence type="ECO:0000256" key="1">
    <source>
        <dbReference type="ARBA" id="ARBA00006184"/>
    </source>
</evidence>
<feature type="domain" description="AAA+ ATPase" evidence="5">
    <location>
        <begin position="49"/>
        <end position="192"/>
    </location>
</feature>
<dbReference type="InterPro" id="IPR050311">
    <property type="entry name" value="ORC1/CDC6"/>
</dbReference>
<evidence type="ECO:0000313" key="6">
    <source>
        <dbReference type="EMBL" id="QLG61904.1"/>
    </source>
</evidence>
<dbReference type="CDD" id="cd00009">
    <property type="entry name" value="AAA"/>
    <property type="match status" value="1"/>
</dbReference>
<dbReference type="PANTHER" id="PTHR10763">
    <property type="entry name" value="CELL DIVISION CONTROL PROTEIN 6-RELATED"/>
    <property type="match status" value="1"/>
</dbReference>
<dbReference type="InterPro" id="IPR003593">
    <property type="entry name" value="AAA+_ATPase"/>
</dbReference>
<dbReference type="GeneID" id="56037653"/>
<dbReference type="AlphaFoldDB" id="A0A7D5QH11"/>
<dbReference type="Pfam" id="PF22703">
    <property type="entry name" value="Cdc6_lid"/>
    <property type="match status" value="1"/>
</dbReference>
<keyword evidence="7" id="KW-1185">Reference proteome</keyword>